<feature type="domain" description="AB hydrolase-1" evidence="3">
    <location>
        <begin position="30"/>
        <end position="278"/>
    </location>
</feature>
<dbReference type="InterPro" id="IPR002410">
    <property type="entry name" value="Peptidase_S33"/>
</dbReference>
<keyword evidence="4" id="KW-0645">Protease</keyword>
<dbReference type="InterPro" id="IPR050266">
    <property type="entry name" value="AB_hydrolase_sf"/>
</dbReference>
<dbReference type="InterPro" id="IPR029058">
    <property type="entry name" value="AB_hydrolase_fold"/>
</dbReference>
<dbReference type="EMBL" id="CZRL01000094">
    <property type="protein sequence ID" value="CUS53145.1"/>
    <property type="molecule type" value="Genomic_DNA"/>
</dbReference>
<evidence type="ECO:0000313" key="4">
    <source>
        <dbReference type="EMBL" id="CUS53145.1"/>
    </source>
</evidence>
<dbReference type="PANTHER" id="PTHR43798">
    <property type="entry name" value="MONOACYLGLYCEROL LIPASE"/>
    <property type="match status" value="1"/>
</dbReference>
<dbReference type="GO" id="GO:0004177">
    <property type="term" value="F:aminopeptidase activity"/>
    <property type="evidence" value="ECO:0007669"/>
    <property type="project" value="UniProtKB-KW"/>
</dbReference>
<dbReference type="EC" id="3.4.11.5" evidence="4"/>
<dbReference type="InterPro" id="IPR005945">
    <property type="entry name" value="Pro_imino_pep"/>
</dbReference>
<dbReference type="PRINTS" id="PR00793">
    <property type="entry name" value="PROAMNOPTASE"/>
</dbReference>
<evidence type="ECO:0000256" key="1">
    <source>
        <dbReference type="ARBA" id="ARBA00010088"/>
    </source>
</evidence>
<protein>
    <submittedName>
        <fullName evidence="4">Proline iminopeptidase</fullName>
        <ecNumber evidence="4">3.4.11.5</ecNumber>
    </submittedName>
</protein>
<comment type="similarity">
    <text evidence="1">Belongs to the peptidase S33 family.</text>
</comment>
<dbReference type="GO" id="GO:0016020">
    <property type="term" value="C:membrane"/>
    <property type="evidence" value="ECO:0007669"/>
    <property type="project" value="TreeGrafter"/>
</dbReference>
<dbReference type="AlphaFoldDB" id="A0A170PRL5"/>
<keyword evidence="2 4" id="KW-0378">Hydrolase</keyword>
<dbReference type="Pfam" id="PF00561">
    <property type="entry name" value="Abhydrolase_1"/>
    <property type="match status" value="1"/>
</dbReference>
<evidence type="ECO:0000256" key="2">
    <source>
        <dbReference type="ARBA" id="ARBA00022801"/>
    </source>
</evidence>
<sequence length="294" mass="33006">MNSIPAAEIKEVEVDGYRVVTYSYGSGDNILLLLNGGPGLPCNYLRDPHIPLVDEGYRIVAFDQLGCGRSDRPDDKALWNISRYVEEVEIVRKTLGLNKIHLLGQSWGGWLSIEYALTYPDSICSLILANTCGDLPHLTVELNRMRAALGSETVAMMLHHEAAGTLDHPEYQAAITILNYRHVCRLKKWPESLMASANDWNMGPYGTMQGPNEFLYTGNLKDWNRIPDMHRLSMPTLIVTGTYDEIGPACAIKMHNVLPNSEVIVFPNSSHVPFYEEPLDYFRVLKQFLAKPGL</sequence>
<dbReference type="PANTHER" id="PTHR43798:SF33">
    <property type="entry name" value="HYDROLASE, PUTATIVE (AFU_ORTHOLOGUE AFUA_2G14860)-RELATED"/>
    <property type="match status" value="1"/>
</dbReference>
<organism evidence="4">
    <name type="scientific">hydrothermal vent metagenome</name>
    <dbReference type="NCBI Taxonomy" id="652676"/>
    <lineage>
        <taxon>unclassified sequences</taxon>
        <taxon>metagenomes</taxon>
        <taxon>ecological metagenomes</taxon>
    </lineage>
</organism>
<dbReference type="PRINTS" id="PR00111">
    <property type="entry name" value="ABHYDROLASE"/>
</dbReference>
<dbReference type="SUPFAM" id="SSF53474">
    <property type="entry name" value="alpha/beta-Hydrolases"/>
    <property type="match status" value="1"/>
</dbReference>
<gene>
    <name evidence="4" type="ORF">MGWOODY_XGa2774</name>
</gene>
<dbReference type="PIRSF" id="PIRSF005539">
    <property type="entry name" value="Pept_S33_TRI_F1"/>
    <property type="match status" value="1"/>
</dbReference>
<proteinExistence type="inferred from homology"/>
<evidence type="ECO:0000259" key="3">
    <source>
        <dbReference type="Pfam" id="PF00561"/>
    </source>
</evidence>
<reference evidence="4" key="1">
    <citation type="submission" date="2015-10" db="EMBL/GenBank/DDBJ databases">
        <authorList>
            <person name="Gilbert D.G."/>
        </authorList>
    </citation>
    <scope>NUCLEOTIDE SEQUENCE</scope>
</reference>
<dbReference type="NCBIfam" id="TIGR01250">
    <property type="entry name" value="pro_imino_pep_2"/>
    <property type="match status" value="1"/>
</dbReference>
<keyword evidence="4" id="KW-0031">Aminopeptidase</keyword>
<dbReference type="Gene3D" id="3.40.50.1820">
    <property type="entry name" value="alpha/beta hydrolase"/>
    <property type="match status" value="1"/>
</dbReference>
<dbReference type="InterPro" id="IPR000073">
    <property type="entry name" value="AB_hydrolase_1"/>
</dbReference>
<accession>A0A170PRL5</accession>
<name>A0A170PRL5_9ZZZZ</name>
<dbReference type="GO" id="GO:0006508">
    <property type="term" value="P:proteolysis"/>
    <property type="evidence" value="ECO:0007669"/>
    <property type="project" value="InterPro"/>
</dbReference>